<comment type="caution">
    <text evidence="2">The sequence shown here is derived from an EMBL/GenBank/DDBJ whole genome shotgun (WGS) entry which is preliminary data.</text>
</comment>
<dbReference type="InterPro" id="IPR036249">
    <property type="entry name" value="Thioredoxin-like_sf"/>
</dbReference>
<dbReference type="PANTHER" id="PTHR13887:SF41">
    <property type="entry name" value="THIOREDOXIN SUPERFAMILY PROTEIN"/>
    <property type="match status" value="1"/>
</dbReference>
<dbReference type="Pfam" id="PF01323">
    <property type="entry name" value="DSBA"/>
    <property type="match status" value="1"/>
</dbReference>
<dbReference type="SUPFAM" id="SSF52833">
    <property type="entry name" value="Thioredoxin-like"/>
    <property type="match status" value="1"/>
</dbReference>
<name>A0ABP3CMF7_9PSEU</name>
<dbReference type="PANTHER" id="PTHR13887">
    <property type="entry name" value="GLUTATHIONE S-TRANSFERASE KAPPA"/>
    <property type="match status" value="1"/>
</dbReference>
<accession>A0ABP3CMF7</accession>
<dbReference type="Gene3D" id="3.40.30.10">
    <property type="entry name" value="Glutaredoxin"/>
    <property type="match status" value="1"/>
</dbReference>
<evidence type="ECO:0000259" key="1">
    <source>
        <dbReference type="Pfam" id="PF01323"/>
    </source>
</evidence>
<reference evidence="3" key="1">
    <citation type="journal article" date="2019" name="Int. J. Syst. Evol. Microbiol.">
        <title>The Global Catalogue of Microorganisms (GCM) 10K type strain sequencing project: providing services to taxonomists for standard genome sequencing and annotation.</title>
        <authorList>
            <consortium name="The Broad Institute Genomics Platform"/>
            <consortium name="The Broad Institute Genome Sequencing Center for Infectious Disease"/>
            <person name="Wu L."/>
            <person name="Ma J."/>
        </authorList>
    </citation>
    <scope>NUCLEOTIDE SEQUENCE [LARGE SCALE GENOMIC DNA]</scope>
    <source>
        <strain evidence="3">JCM 3380</strain>
    </source>
</reference>
<dbReference type="Proteomes" id="UP001500416">
    <property type="component" value="Unassembled WGS sequence"/>
</dbReference>
<organism evidence="2 3">
    <name type="scientific">Saccharothrix mutabilis subsp. mutabilis</name>
    <dbReference type="NCBI Taxonomy" id="66855"/>
    <lineage>
        <taxon>Bacteria</taxon>
        <taxon>Bacillati</taxon>
        <taxon>Actinomycetota</taxon>
        <taxon>Actinomycetes</taxon>
        <taxon>Pseudonocardiales</taxon>
        <taxon>Pseudonocardiaceae</taxon>
        <taxon>Saccharothrix</taxon>
    </lineage>
</organism>
<keyword evidence="3" id="KW-1185">Reference proteome</keyword>
<evidence type="ECO:0000313" key="3">
    <source>
        <dbReference type="Proteomes" id="UP001500416"/>
    </source>
</evidence>
<gene>
    <name evidence="2" type="ORF">GCM10010492_02980</name>
</gene>
<dbReference type="EMBL" id="BAAABU010000001">
    <property type="protein sequence ID" value="GAA0208780.1"/>
    <property type="molecule type" value="Genomic_DNA"/>
</dbReference>
<feature type="domain" description="DSBA-like thioredoxin" evidence="1">
    <location>
        <begin position="3"/>
        <end position="198"/>
    </location>
</feature>
<dbReference type="InterPro" id="IPR001853">
    <property type="entry name" value="DSBA-like_thioredoxin_dom"/>
</dbReference>
<dbReference type="RefSeq" id="WP_343931707.1">
    <property type="nucleotide sequence ID" value="NZ_BAAABU010000001.1"/>
</dbReference>
<dbReference type="CDD" id="cd03024">
    <property type="entry name" value="DsbA_FrnE"/>
    <property type="match status" value="1"/>
</dbReference>
<protein>
    <submittedName>
        <fullName evidence="2">DsbA family oxidoreductase</fullName>
    </submittedName>
</protein>
<proteinExistence type="predicted"/>
<evidence type="ECO:0000313" key="2">
    <source>
        <dbReference type="EMBL" id="GAA0208780.1"/>
    </source>
</evidence>
<sequence length="223" mass="24472">MRVEIWSDLVCPWCYIGTARFERALAGFAHRDDVEVVHRSFELDPGRSHTEPVPAMLTAKYGARAAGMDDQVAELARGEGLAYRTDREVGGTLDAHRLLHLARERGVQHEVLRRMFEAHFGEARSLFTAEALVEVAVEAGLDADEVKRVLDSGEYLDAVRADQREASRLGANGVPFFVLDGRYGVSGAQPEELFAKALETAWADRPVTVADDVDACRADGCSA</sequence>